<reference evidence="2 3" key="1">
    <citation type="submission" date="2023-04" db="EMBL/GenBank/DDBJ databases">
        <title>Genome of Basidiobolus ranarum AG-B5.</title>
        <authorList>
            <person name="Stajich J.E."/>
            <person name="Carter-House D."/>
            <person name="Gryganskyi A."/>
        </authorList>
    </citation>
    <scope>NUCLEOTIDE SEQUENCE [LARGE SCALE GENOMIC DNA]</scope>
    <source>
        <strain evidence="2 3">AG-B5</strain>
    </source>
</reference>
<name>A0ABR2W2Z1_9FUNG</name>
<feature type="region of interest" description="Disordered" evidence="1">
    <location>
        <begin position="1"/>
        <end position="94"/>
    </location>
</feature>
<evidence type="ECO:0000256" key="1">
    <source>
        <dbReference type="SAM" id="MobiDB-lite"/>
    </source>
</evidence>
<dbReference type="Proteomes" id="UP001479436">
    <property type="component" value="Unassembled WGS sequence"/>
</dbReference>
<proteinExistence type="predicted"/>
<protein>
    <submittedName>
        <fullName evidence="2">Uncharacterized protein</fullName>
    </submittedName>
</protein>
<evidence type="ECO:0000313" key="2">
    <source>
        <dbReference type="EMBL" id="KAK9717624.1"/>
    </source>
</evidence>
<feature type="compositionally biased region" description="Low complexity" evidence="1">
    <location>
        <begin position="16"/>
        <end position="39"/>
    </location>
</feature>
<accession>A0ABR2W2Z1</accession>
<dbReference type="EMBL" id="JASJQH010007132">
    <property type="protein sequence ID" value="KAK9717624.1"/>
    <property type="molecule type" value="Genomic_DNA"/>
</dbReference>
<comment type="caution">
    <text evidence="2">The sequence shown here is derived from an EMBL/GenBank/DDBJ whole genome shotgun (WGS) entry which is preliminary data.</text>
</comment>
<sequence>MDRGGDSYHPERRYTSPSHNSSGHNPNFSRYYASRSYSYTGEPYGYDRERDRYRERDRRYSDRERDRDRDREMMRDRDYYRGGRETSREQEGRN</sequence>
<organism evidence="2 3">
    <name type="scientific">Basidiobolus ranarum</name>
    <dbReference type="NCBI Taxonomy" id="34480"/>
    <lineage>
        <taxon>Eukaryota</taxon>
        <taxon>Fungi</taxon>
        <taxon>Fungi incertae sedis</taxon>
        <taxon>Zoopagomycota</taxon>
        <taxon>Entomophthoromycotina</taxon>
        <taxon>Basidiobolomycetes</taxon>
        <taxon>Basidiobolales</taxon>
        <taxon>Basidiobolaceae</taxon>
        <taxon>Basidiobolus</taxon>
    </lineage>
</organism>
<feature type="compositionally biased region" description="Basic and acidic residues" evidence="1">
    <location>
        <begin position="45"/>
        <end position="94"/>
    </location>
</feature>
<feature type="compositionally biased region" description="Basic and acidic residues" evidence="1">
    <location>
        <begin position="1"/>
        <end position="14"/>
    </location>
</feature>
<keyword evidence="3" id="KW-1185">Reference proteome</keyword>
<gene>
    <name evidence="2" type="ORF">K7432_006060</name>
</gene>
<feature type="non-terminal residue" evidence="2">
    <location>
        <position position="94"/>
    </location>
</feature>
<evidence type="ECO:0000313" key="3">
    <source>
        <dbReference type="Proteomes" id="UP001479436"/>
    </source>
</evidence>